<dbReference type="GO" id="GO:0005737">
    <property type="term" value="C:cytoplasm"/>
    <property type="evidence" value="ECO:0007669"/>
    <property type="project" value="UniProtKB-SubCell"/>
</dbReference>
<accession>A0A1I1KM22</accession>
<sequence>MQHLIDINDIETEEIEQLFELTDEMKENPDEFSSVMDNKTLVMLFAKPSTRTRLSFETGMTQLGGHGIFFEMGSSQLSRGEPISDVSQVMSRYEDAIMARLFDHEEMIELAEHADVPVVNGLTDLLHPCQALTDLYTLHEKDRLDTIAFVGDGNNVAHSLMQASAKMDVDCRIATPEGMEPDEEIQERVSDADVTVTNDPYEAVDGATAVYSDVFVSMGEEDEREEKLAEFDGFQVDQDLMDAARDDAVFMHCLPAHRGEEVTAEVADGPQSVIFDQAENRMHVQKAILHTLVNE</sequence>
<dbReference type="InterPro" id="IPR002292">
    <property type="entry name" value="Orn/put_carbamltrans"/>
</dbReference>
<dbReference type="SUPFAM" id="SSF53671">
    <property type="entry name" value="Aspartate/ornithine carbamoyltransferase"/>
    <property type="match status" value="1"/>
</dbReference>
<dbReference type="PANTHER" id="PTHR45753:SF3">
    <property type="entry name" value="ORNITHINE TRANSCARBAMYLASE, MITOCHONDRIAL"/>
    <property type="match status" value="1"/>
</dbReference>
<keyword evidence="3 5" id="KW-0808">Transferase</keyword>
<comment type="catalytic activity">
    <reaction evidence="4 5">
        <text>carbamoyl phosphate + L-ornithine = L-citrulline + phosphate + H(+)</text>
        <dbReference type="Rhea" id="RHEA:19513"/>
        <dbReference type="ChEBI" id="CHEBI:15378"/>
        <dbReference type="ChEBI" id="CHEBI:43474"/>
        <dbReference type="ChEBI" id="CHEBI:46911"/>
        <dbReference type="ChEBI" id="CHEBI:57743"/>
        <dbReference type="ChEBI" id="CHEBI:58228"/>
        <dbReference type="EC" id="2.1.3.3"/>
    </reaction>
</comment>
<keyword evidence="9" id="KW-1185">Reference proteome</keyword>
<feature type="binding site" evidence="5">
    <location>
        <begin position="217"/>
        <end position="218"/>
    </location>
    <ligand>
        <name>L-ornithine</name>
        <dbReference type="ChEBI" id="CHEBI:46911"/>
    </ligand>
</feature>
<dbReference type="NCBIfam" id="TIGR00658">
    <property type="entry name" value="orni_carb_tr"/>
    <property type="match status" value="1"/>
</dbReference>
<feature type="binding site" evidence="5">
    <location>
        <begin position="49"/>
        <end position="52"/>
    </location>
    <ligand>
        <name>carbamoyl phosphate</name>
        <dbReference type="ChEBI" id="CHEBI:58228"/>
    </ligand>
</feature>
<comment type="subcellular location">
    <subcellularLocation>
        <location evidence="5">Cytoplasm</location>
    </subcellularLocation>
</comment>
<dbReference type="GO" id="GO:0004585">
    <property type="term" value="F:ornithine carbamoyltransferase activity"/>
    <property type="evidence" value="ECO:0007669"/>
    <property type="project" value="UniProtKB-UniRule"/>
</dbReference>
<dbReference type="Pfam" id="PF02729">
    <property type="entry name" value="OTCace_N"/>
    <property type="match status" value="1"/>
</dbReference>
<feature type="domain" description="Aspartate/ornithine carbamoyltransferase Asp/Orn-binding" evidence="6">
    <location>
        <begin position="146"/>
        <end position="291"/>
    </location>
</feature>
<dbReference type="PRINTS" id="PR00100">
    <property type="entry name" value="AOTCASE"/>
</dbReference>
<evidence type="ECO:0000256" key="2">
    <source>
        <dbReference type="ARBA" id="ARBA00013007"/>
    </source>
</evidence>
<dbReference type="EMBL" id="FOKW01000012">
    <property type="protein sequence ID" value="SFC61916.1"/>
    <property type="molecule type" value="Genomic_DNA"/>
</dbReference>
<dbReference type="InterPro" id="IPR036901">
    <property type="entry name" value="Asp/Orn_carbamoylTrfase_sf"/>
</dbReference>
<gene>
    <name evidence="8" type="ORF">SAMN05444422_11245</name>
</gene>
<evidence type="ECO:0000256" key="3">
    <source>
        <dbReference type="ARBA" id="ARBA00022679"/>
    </source>
</evidence>
<evidence type="ECO:0000259" key="6">
    <source>
        <dbReference type="Pfam" id="PF00185"/>
    </source>
</evidence>
<organism evidence="8 9">
    <name type="scientific">Natronobacterium haloterrestre</name>
    <name type="common">Halobiforma haloterrestris</name>
    <dbReference type="NCBI Taxonomy" id="148448"/>
    <lineage>
        <taxon>Archaea</taxon>
        <taxon>Methanobacteriati</taxon>
        <taxon>Methanobacteriota</taxon>
        <taxon>Stenosarchaea group</taxon>
        <taxon>Halobacteria</taxon>
        <taxon>Halobacteriales</taxon>
        <taxon>Natrialbaceae</taxon>
        <taxon>Natronobacterium</taxon>
    </lineage>
</organism>
<feature type="binding site" evidence="5">
    <location>
        <position position="281"/>
    </location>
    <ligand>
        <name>carbamoyl phosphate</name>
        <dbReference type="ChEBI" id="CHEBI:58228"/>
    </ligand>
</feature>
<evidence type="ECO:0000313" key="9">
    <source>
        <dbReference type="Proteomes" id="UP000199161"/>
    </source>
</evidence>
<evidence type="ECO:0000259" key="7">
    <source>
        <dbReference type="Pfam" id="PF02729"/>
    </source>
</evidence>
<name>A0A1I1KM22_NATHA</name>
<dbReference type="RefSeq" id="WP_089789561.1">
    <property type="nucleotide sequence ID" value="NZ_FOKW01000012.1"/>
</dbReference>
<dbReference type="HAMAP" id="MF_01109">
    <property type="entry name" value="OTCase"/>
    <property type="match status" value="1"/>
</dbReference>
<dbReference type="PROSITE" id="PS00097">
    <property type="entry name" value="CARBAMOYLTRANSFERASE"/>
    <property type="match status" value="1"/>
</dbReference>
<dbReference type="OrthoDB" id="4696at2157"/>
<dbReference type="GO" id="GO:0042450">
    <property type="term" value="P:L-arginine biosynthetic process via ornithine"/>
    <property type="evidence" value="ECO:0007669"/>
    <property type="project" value="UniProtKB-UniRule"/>
</dbReference>
<dbReference type="NCBIfam" id="NF001986">
    <property type="entry name" value="PRK00779.1"/>
    <property type="match status" value="1"/>
</dbReference>
<dbReference type="Gene3D" id="3.40.50.1370">
    <property type="entry name" value="Aspartate/ornithine carbamoyltransferase"/>
    <property type="match status" value="2"/>
</dbReference>
<dbReference type="InterPro" id="IPR006132">
    <property type="entry name" value="Asp/Orn_carbamoyltranf_P-bd"/>
</dbReference>
<reference evidence="9" key="1">
    <citation type="submission" date="2016-10" db="EMBL/GenBank/DDBJ databases">
        <authorList>
            <person name="Varghese N."/>
            <person name="Submissions S."/>
        </authorList>
    </citation>
    <scope>NUCLEOTIDE SEQUENCE [LARGE SCALE GENOMIC DNA]</scope>
    <source>
        <strain evidence="9">DSM 13078</strain>
    </source>
</reference>
<dbReference type="InterPro" id="IPR024904">
    <property type="entry name" value="OTCase_ArgI"/>
</dbReference>
<evidence type="ECO:0000256" key="5">
    <source>
        <dbReference type="HAMAP-Rule" id="MF_01109"/>
    </source>
</evidence>
<dbReference type="PRINTS" id="PR00102">
    <property type="entry name" value="OTCASE"/>
</dbReference>
<dbReference type="FunFam" id="3.40.50.1370:FF:000008">
    <property type="entry name" value="Ornithine carbamoyltransferase"/>
    <property type="match status" value="1"/>
</dbReference>
<dbReference type="Proteomes" id="UP000199161">
    <property type="component" value="Unassembled WGS sequence"/>
</dbReference>
<dbReference type="EC" id="2.1.3.3" evidence="2 5"/>
<feature type="binding site" evidence="5">
    <location>
        <begin position="127"/>
        <end position="130"/>
    </location>
    <ligand>
        <name>carbamoyl phosphate</name>
        <dbReference type="ChEBI" id="CHEBI:58228"/>
    </ligand>
</feature>
<feature type="binding site" evidence="5">
    <location>
        <position position="76"/>
    </location>
    <ligand>
        <name>carbamoyl phosphate</name>
        <dbReference type="ChEBI" id="CHEBI:58228"/>
    </ligand>
</feature>
<proteinExistence type="inferred from homology"/>
<feature type="binding site" evidence="5">
    <location>
        <position position="213"/>
    </location>
    <ligand>
        <name>L-ornithine</name>
        <dbReference type="ChEBI" id="CHEBI:46911"/>
    </ligand>
</feature>
<evidence type="ECO:0000256" key="4">
    <source>
        <dbReference type="ARBA" id="ARBA00048772"/>
    </source>
</evidence>
<protein>
    <recommendedName>
        <fullName evidence="2 5">Ornithine carbamoyltransferase</fullName>
        <shortName evidence="5">OTCase</shortName>
        <ecNumber evidence="2 5">2.1.3.3</ecNumber>
    </recommendedName>
</protein>
<keyword evidence="5" id="KW-0963">Cytoplasm</keyword>
<dbReference type="AlphaFoldDB" id="A0A1I1KM22"/>
<dbReference type="InterPro" id="IPR006131">
    <property type="entry name" value="Asp_carbamoyltransf_Asp/Orn-bd"/>
</dbReference>
<dbReference type="GO" id="GO:0019240">
    <property type="term" value="P:citrulline biosynthetic process"/>
    <property type="evidence" value="ECO:0007669"/>
    <property type="project" value="TreeGrafter"/>
</dbReference>
<evidence type="ECO:0000313" key="8">
    <source>
        <dbReference type="EMBL" id="SFC61916.1"/>
    </source>
</evidence>
<feature type="binding site" evidence="5">
    <location>
        <position position="100"/>
    </location>
    <ligand>
        <name>carbamoyl phosphate</name>
        <dbReference type="ChEBI" id="CHEBI:58228"/>
    </ligand>
</feature>
<dbReference type="Pfam" id="PF00185">
    <property type="entry name" value="OTCace"/>
    <property type="match status" value="1"/>
</dbReference>
<feature type="binding site" evidence="5">
    <location>
        <position position="155"/>
    </location>
    <ligand>
        <name>L-ornithine</name>
        <dbReference type="ChEBI" id="CHEBI:46911"/>
    </ligand>
</feature>
<evidence type="ECO:0000256" key="1">
    <source>
        <dbReference type="ARBA" id="ARBA00007805"/>
    </source>
</evidence>
<feature type="binding site" evidence="5">
    <location>
        <begin position="253"/>
        <end position="254"/>
    </location>
    <ligand>
        <name>carbamoyl phosphate</name>
        <dbReference type="ChEBI" id="CHEBI:58228"/>
    </ligand>
</feature>
<dbReference type="InterPro" id="IPR006130">
    <property type="entry name" value="Asp/Orn_carbamoylTrfase"/>
</dbReference>
<comment type="similarity">
    <text evidence="1 5">Belongs to the aspartate/ornithine carbamoyltransferase superfamily. OTCase family.</text>
</comment>
<feature type="domain" description="Aspartate/ornithine carbamoyltransferase carbamoyl-P binding" evidence="7">
    <location>
        <begin position="2"/>
        <end position="140"/>
    </location>
</feature>
<dbReference type="GO" id="GO:0016597">
    <property type="term" value="F:amino acid binding"/>
    <property type="evidence" value="ECO:0007669"/>
    <property type="project" value="InterPro"/>
</dbReference>
<dbReference type="PANTHER" id="PTHR45753">
    <property type="entry name" value="ORNITHINE CARBAMOYLTRANSFERASE, MITOCHONDRIAL"/>
    <property type="match status" value="1"/>
</dbReference>